<dbReference type="AlphaFoldDB" id="A0A419UU91"/>
<dbReference type="Proteomes" id="UP000285120">
    <property type="component" value="Unassembled WGS sequence"/>
</dbReference>
<evidence type="ECO:0000256" key="3">
    <source>
        <dbReference type="ARBA" id="ARBA00022603"/>
    </source>
</evidence>
<dbReference type="RefSeq" id="WP_120194491.1">
    <property type="nucleotide sequence ID" value="NZ_RAPK01000013.1"/>
</dbReference>
<keyword evidence="8" id="KW-1185">Reference proteome</keyword>
<comment type="similarity">
    <text evidence="6">Belongs to the methyltransferase superfamily. RNA methyltransferase RsmG family.</text>
</comment>
<evidence type="ECO:0000256" key="2">
    <source>
        <dbReference type="ARBA" id="ARBA00022552"/>
    </source>
</evidence>
<comment type="caution">
    <text evidence="7">The sequence shown here is derived from an EMBL/GenBank/DDBJ whole genome shotgun (WGS) entry which is preliminary data.</text>
</comment>
<evidence type="ECO:0000256" key="1">
    <source>
        <dbReference type="ARBA" id="ARBA00022490"/>
    </source>
</evidence>
<keyword evidence="3 6" id="KW-0489">Methyltransferase</keyword>
<accession>A0A419UU91</accession>
<feature type="binding site" evidence="6">
    <location>
        <position position="78"/>
    </location>
    <ligand>
        <name>S-adenosyl-L-methionine</name>
        <dbReference type="ChEBI" id="CHEBI:59789"/>
    </ligand>
</feature>
<dbReference type="Pfam" id="PF02527">
    <property type="entry name" value="GidB"/>
    <property type="match status" value="1"/>
</dbReference>
<feature type="binding site" evidence="6">
    <location>
        <position position="83"/>
    </location>
    <ligand>
        <name>S-adenosyl-L-methionine</name>
        <dbReference type="ChEBI" id="CHEBI:59789"/>
    </ligand>
</feature>
<dbReference type="EMBL" id="RAPK01000013">
    <property type="protein sequence ID" value="RKD68091.1"/>
    <property type="molecule type" value="Genomic_DNA"/>
</dbReference>
<evidence type="ECO:0000256" key="6">
    <source>
        <dbReference type="HAMAP-Rule" id="MF_00074"/>
    </source>
</evidence>
<keyword evidence="2 6" id="KW-0698">rRNA processing</keyword>
<feature type="binding site" evidence="6">
    <location>
        <begin position="129"/>
        <end position="130"/>
    </location>
    <ligand>
        <name>S-adenosyl-L-methionine</name>
        <dbReference type="ChEBI" id="CHEBI:59789"/>
    </ligand>
</feature>
<dbReference type="EC" id="2.1.1.-" evidence="6"/>
<sequence>MSKEKFPEWAAAEGIVLSAHQLKQFESYYTLLIEWNKKMNLTGITDEDEVYEKHFFDSISAVKAFPTTDRPLKIIDIGAGAGFPSIPLKICFPHIEMTIADSLKKRITFLQEVAGVLGLNDISFVHERAEQLARKPEHRESYDIVVARAVARMPVLSELCLPFAKIGGTFIAMKGSTGLEEKEEAEKACSLLGGVWKEEYSFTLPVEKSQRCILQVIKEKKTPKTYPRKAGTPSKEPIM</sequence>
<comment type="caution">
    <text evidence="6">Lacks conserved residue(s) required for the propagation of feature annotation.</text>
</comment>
<evidence type="ECO:0000256" key="5">
    <source>
        <dbReference type="ARBA" id="ARBA00022691"/>
    </source>
</evidence>
<dbReference type="GO" id="GO:0070043">
    <property type="term" value="F:rRNA (guanine-N7-)-methyltransferase activity"/>
    <property type="evidence" value="ECO:0007669"/>
    <property type="project" value="UniProtKB-UniRule"/>
</dbReference>
<dbReference type="SUPFAM" id="SSF53335">
    <property type="entry name" value="S-adenosyl-L-methionine-dependent methyltransferases"/>
    <property type="match status" value="1"/>
</dbReference>
<organism evidence="7 8">
    <name type="scientific">Sinobaca qinghaiensis</name>
    <dbReference type="NCBI Taxonomy" id="342944"/>
    <lineage>
        <taxon>Bacteria</taxon>
        <taxon>Bacillati</taxon>
        <taxon>Bacillota</taxon>
        <taxon>Bacilli</taxon>
        <taxon>Bacillales</taxon>
        <taxon>Sporolactobacillaceae</taxon>
        <taxon>Sinobaca</taxon>
    </lineage>
</organism>
<dbReference type="OrthoDB" id="9808773at2"/>
<evidence type="ECO:0000313" key="8">
    <source>
        <dbReference type="Proteomes" id="UP000285120"/>
    </source>
</evidence>
<dbReference type="NCBIfam" id="TIGR00138">
    <property type="entry name" value="rsmG_gidB"/>
    <property type="match status" value="1"/>
</dbReference>
<gene>
    <name evidence="6" type="primary">rsmG</name>
    <name evidence="7" type="ORF">ATL39_3362</name>
</gene>
<dbReference type="Gene3D" id="3.40.50.150">
    <property type="entry name" value="Vaccinia Virus protein VP39"/>
    <property type="match status" value="1"/>
</dbReference>
<keyword evidence="5 6" id="KW-0949">S-adenosyl-L-methionine</keyword>
<reference evidence="7 8" key="1">
    <citation type="submission" date="2018-09" db="EMBL/GenBank/DDBJ databases">
        <title>Genomic Encyclopedia of Archaeal and Bacterial Type Strains, Phase II (KMG-II): from individual species to whole genera.</title>
        <authorList>
            <person name="Goeker M."/>
        </authorList>
    </citation>
    <scope>NUCLEOTIDE SEQUENCE [LARGE SCALE GENOMIC DNA]</scope>
    <source>
        <strain evidence="7 8">DSM 17008</strain>
    </source>
</reference>
<evidence type="ECO:0000256" key="4">
    <source>
        <dbReference type="ARBA" id="ARBA00022679"/>
    </source>
</evidence>
<name>A0A419UU91_9BACL</name>
<dbReference type="PANTHER" id="PTHR31760">
    <property type="entry name" value="S-ADENOSYL-L-METHIONINE-DEPENDENT METHYLTRANSFERASES SUPERFAMILY PROTEIN"/>
    <property type="match status" value="1"/>
</dbReference>
<dbReference type="GO" id="GO:0005829">
    <property type="term" value="C:cytosol"/>
    <property type="evidence" value="ECO:0007669"/>
    <property type="project" value="TreeGrafter"/>
</dbReference>
<feature type="binding site" evidence="6">
    <location>
        <position position="148"/>
    </location>
    <ligand>
        <name>S-adenosyl-L-methionine</name>
        <dbReference type="ChEBI" id="CHEBI:59789"/>
    </ligand>
</feature>
<keyword evidence="1 6" id="KW-0963">Cytoplasm</keyword>
<dbReference type="PANTHER" id="PTHR31760:SF0">
    <property type="entry name" value="S-ADENOSYL-L-METHIONINE-DEPENDENT METHYLTRANSFERASES SUPERFAMILY PROTEIN"/>
    <property type="match status" value="1"/>
</dbReference>
<dbReference type="CDD" id="cd02440">
    <property type="entry name" value="AdoMet_MTases"/>
    <property type="match status" value="1"/>
</dbReference>
<keyword evidence="4 6" id="KW-0808">Transferase</keyword>
<proteinExistence type="inferred from homology"/>
<protein>
    <recommendedName>
        <fullName evidence="6">Ribosomal RNA small subunit methyltransferase G</fullName>
        <ecNumber evidence="6">2.1.1.-</ecNumber>
    </recommendedName>
    <alternativeName>
        <fullName evidence="6">16S rRNA 7-methylguanosine methyltransferase</fullName>
        <shortName evidence="6">16S rRNA m7G methyltransferase</shortName>
    </alternativeName>
</protein>
<dbReference type="InterPro" id="IPR003682">
    <property type="entry name" value="rRNA_ssu_MeTfrase_G"/>
</dbReference>
<dbReference type="InterPro" id="IPR029063">
    <property type="entry name" value="SAM-dependent_MTases_sf"/>
</dbReference>
<dbReference type="HAMAP" id="MF_00074">
    <property type="entry name" value="16SrRNA_methyltr_G"/>
    <property type="match status" value="1"/>
</dbReference>
<comment type="function">
    <text evidence="6">Specifically methylates the N7 position of guanine in position 535 of 16S rRNA.</text>
</comment>
<dbReference type="FunFam" id="3.40.50.150:FF:000041">
    <property type="entry name" value="Ribosomal RNA small subunit methyltransferase G"/>
    <property type="match status" value="1"/>
</dbReference>
<evidence type="ECO:0000313" key="7">
    <source>
        <dbReference type="EMBL" id="RKD68091.1"/>
    </source>
</evidence>
<comment type="subcellular location">
    <subcellularLocation>
        <location evidence="6">Cytoplasm</location>
    </subcellularLocation>
</comment>